<dbReference type="InterPro" id="IPR035490">
    <property type="entry name" value="GlmS/FrlB_SIS"/>
</dbReference>
<dbReference type="InterPro" id="IPR035466">
    <property type="entry name" value="GlmS/AgaS_SIS"/>
</dbReference>
<dbReference type="CDD" id="cd05008">
    <property type="entry name" value="SIS_GlmS_GlmD_1"/>
    <property type="match status" value="1"/>
</dbReference>
<dbReference type="InterPro" id="IPR029055">
    <property type="entry name" value="Ntn_hydrolases_N"/>
</dbReference>
<keyword evidence="4 9" id="KW-0963">Cytoplasm</keyword>
<dbReference type="GO" id="GO:0006002">
    <property type="term" value="P:fructose 6-phosphate metabolic process"/>
    <property type="evidence" value="ECO:0007669"/>
    <property type="project" value="TreeGrafter"/>
</dbReference>
<protein>
    <recommendedName>
        <fullName evidence="3 9">Glutamine--fructose-6-phosphate aminotransferase [isomerizing]</fullName>
        <ecNumber evidence="2 9">2.6.1.16</ecNumber>
    </recommendedName>
    <alternativeName>
        <fullName evidence="9">D-fructose-6-phosphate amidotransferase</fullName>
    </alternativeName>
    <alternativeName>
        <fullName evidence="9">GFAT</fullName>
    </alternativeName>
    <alternativeName>
        <fullName evidence="9">Glucosamine-6-phosphate synthase</fullName>
    </alternativeName>
    <alternativeName>
        <fullName evidence="9">Hexosephosphate aminotransferase</fullName>
    </alternativeName>
    <alternativeName>
        <fullName evidence="9">L-glutamine--D-fructose-6-phosphate amidotransferase</fullName>
    </alternativeName>
</protein>
<evidence type="ECO:0000256" key="8">
    <source>
        <dbReference type="ARBA" id="ARBA00022962"/>
    </source>
</evidence>
<dbReference type="Gene3D" id="3.40.50.10490">
    <property type="entry name" value="Glucose-6-phosphate isomerase like protein, domain 1"/>
    <property type="match status" value="2"/>
</dbReference>
<dbReference type="PANTHER" id="PTHR10937:SF0">
    <property type="entry name" value="GLUTAMINE--FRUCTOSE-6-PHOSPHATE TRANSAMINASE (ISOMERIZING)"/>
    <property type="match status" value="1"/>
</dbReference>
<evidence type="ECO:0000313" key="12">
    <source>
        <dbReference type="EMBL" id="BFP47546.1"/>
    </source>
</evidence>
<dbReference type="GO" id="GO:0004360">
    <property type="term" value="F:glutamine-fructose-6-phosphate transaminase (isomerizing) activity"/>
    <property type="evidence" value="ECO:0007669"/>
    <property type="project" value="UniProtKB-UniRule"/>
</dbReference>
<dbReference type="NCBIfam" id="NF001484">
    <property type="entry name" value="PRK00331.1"/>
    <property type="match status" value="1"/>
</dbReference>
<dbReference type="Pfam" id="PF13522">
    <property type="entry name" value="GATase_6"/>
    <property type="match status" value="1"/>
</dbReference>
<dbReference type="PANTHER" id="PTHR10937">
    <property type="entry name" value="GLUCOSAMINE--FRUCTOSE-6-PHOSPHATE AMINOTRANSFERASE, ISOMERIZING"/>
    <property type="match status" value="1"/>
</dbReference>
<proteinExistence type="inferred from homology"/>
<organism evidence="12">
    <name type="scientific">Kitasatospora sp. CMC57</name>
    <dbReference type="NCBI Taxonomy" id="3231513"/>
    <lineage>
        <taxon>Bacteria</taxon>
        <taxon>Bacillati</taxon>
        <taxon>Actinomycetota</taxon>
        <taxon>Actinomycetes</taxon>
        <taxon>Kitasatosporales</taxon>
        <taxon>Streptomycetaceae</taxon>
        <taxon>Kitasatospora</taxon>
    </lineage>
</organism>
<dbReference type="SUPFAM" id="SSF56235">
    <property type="entry name" value="N-terminal nucleophile aminohydrolases (Ntn hydrolases)"/>
    <property type="match status" value="1"/>
</dbReference>
<evidence type="ECO:0000256" key="9">
    <source>
        <dbReference type="HAMAP-Rule" id="MF_00164"/>
    </source>
</evidence>
<sequence length="602" mass="65067">MIEGLRRLEYRGYDSAGVAVQTQGADGQWSLATDKRAGKLVNLEKALAETPLPAGTSGIGHTRWATHGGPTDANAHPHLDDARRVAVVHNGIIENFAQLRAELAERGHTLRSETDTEVVAHLLGEAFAGDLAEAMRVVCRQLDGAFTLVAVHADQPGVVVGARRNSPLVVGRGVGENFLASDVAAFIAHTREAVELGQDQVVELRAESVTVTDFDGAVAQVREYHVDWDASAAEKGGYDYFMLKEIAEQPKAVADTLLGRIGADGQLTLDELRISDAQLRQVEKVVIVACGTAFHAGMIAKYAIEHWTRIPCEVEVASEFRYRDPILDERTLVIAISQSGETMDTLMALRHAREQGAKVLAICNTNGSTIPRESDAVLYTHAGPEVAVASTKAFLTQLVACYLVALYLGQVRGTKWGDEIQGVIRELREAPKQLEQVLLTMEPVRELARSLADAKSVLFLGRHVGYPVALEGALKLKELAYMHAEGFAAGELKHGPIALIEEGLPVVVVVPSPRGRSILHDKIVSNIQEIRARGARTIVIAEEGDEAVAPYADHLIRIPVTPVLLQPLVSTVPLQVFACELATAKGHEVDQPRNLAKSVTVE</sequence>
<dbReference type="AlphaFoldDB" id="A0AB33K1E4"/>
<evidence type="ECO:0000259" key="10">
    <source>
        <dbReference type="PROSITE" id="PS51278"/>
    </source>
</evidence>
<evidence type="ECO:0000256" key="1">
    <source>
        <dbReference type="ARBA" id="ARBA00001031"/>
    </source>
</evidence>
<feature type="domain" description="SIS" evidence="11">
    <location>
        <begin position="275"/>
        <end position="414"/>
    </location>
</feature>
<gene>
    <name evidence="12" type="primary">glmS_2</name>
    <name evidence="9" type="synonym">glmS</name>
    <name evidence="12" type="ORF">KCMC57_39140</name>
</gene>
<reference evidence="12" key="1">
    <citation type="submission" date="2024-07" db="EMBL/GenBank/DDBJ databases">
        <title>Complete genome sequences of cellulolytic bacteria, Kitasatospora sp. CMC57 and Streptomyces sp. CMC78, isolated from Japanese agricultural soil.</title>
        <authorList>
            <person name="Hashimoto T."/>
            <person name="Ito M."/>
            <person name="Iwamoto M."/>
            <person name="Fukahori D."/>
            <person name="Shoda T."/>
            <person name="Sakoda M."/>
            <person name="Morohoshi T."/>
            <person name="Mitsuboshi M."/>
            <person name="Nishizawa T."/>
        </authorList>
    </citation>
    <scope>NUCLEOTIDE SEQUENCE</scope>
    <source>
        <strain evidence="12">CMC57</strain>
    </source>
</reference>
<dbReference type="SUPFAM" id="SSF53697">
    <property type="entry name" value="SIS domain"/>
    <property type="match status" value="1"/>
</dbReference>
<feature type="domain" description="SIS" evidence="11">
    <location>
        <begin position="447"/>
        <end position="592"/>
    </location>
</feature>
<keyword evidence="7" id="KW-0677">Repeat</keyword>
<evidence type="ECO:0000256" key="3">
    <source>
        <dbReference type="ARBA" id="ARBA00016090"/>
    </source>
</evidence>
<dbReference type="InterPro" id="IPR046348">
    <property type="entry name" value="SIS_dom_sf"/>
</dbReference>
<dbReference type="PROSITE" id="PS51464">
    <property type="entry name" value="SIS"/>
    <property type="match status" value="2"/>
</dbReference>
<dbReference type="FunFam" id="3.60.20.10:FF:000006">
    <property type="entry name" value="Glutamine--fructose-6-phosphate aminotransferase [isomerizing]"/>
    <property type="match status" value="1"/>
</dbReference>
<dbReference type="GO" id="GO:0006487">
    <property type="term" value="P:protein N-linked glycosylation"/>
    <property type="evidence" value="ECO:0007669"/>
    <property type="project" value="TreeGrafter"/>
</dbReference>
<dbReference type="InterPro" id="IPR047084">
    <property type="entry name" value="GFAT_N"/>
</dbReference>
<feature type="domain" description="Glutamine amidotransferase type-2" evidence="10">
    <location>
        <begin position="1"/>
        <end position="207"/>
    </location>
</feature>
<dbReference type="InterPro" id="IPR005855">
    <property type="entry name" value="GFAT"/>
</dbReference>
<dbReference type="Pfam" id="PF01380">
    <property type="entry name" value="SIS"/>
    <property type="match status" value="2"/>
</dbReference>
<comment type="caution">
    <text evidence="9">Lacks conserved residue(s) required for the propagation of feature annotation.</text>
</comment>
<dbReference type="EMBL" id="AP035881">
    <property type="protein sequence ID" value="BFP47546.1"/>
    <property type="molecule type" value="Genomic_DNA"/>
</dbReference>
<dbReference type="GO" id="GO:0005975">
    <property type="term" value="P:carbohydrate metabolic process"/>
    <property type="evidence" value="ECO:0007669"/>
    <property type="project" value="UniProtKB-UniRule"/>
</dbReference>
<dbReference type="GO" id="GO:0097367">
    <property type="term" value="F:carbohydrate derivative binding"/>
    <property type="evidence" value="ECO:0007669"/>
    <property type="project" value="InterPro"/>
</dbReference>
<feature type="active site" description="For Fru-6P isomerization activity" evidence="9">
    <location>
        <position position="597"/>
    </location>
</feature>
<dbReference type="GO" id="GO:0005829">
    <property type="term" value="C:cytosol"/>
    <property type="evidence" value="ECO:0007669"/>
    <property type="project" value="TreeGrafter"/>
</dbReference>
<evidence type="ECO:0000256" key="6">
    <source>
        <dbReference type="ARBA" id="ARBA00022679"/>
    </source>
</evidence>
<dbReference type="FunFam" id="3.40.50.10490:FF:000019">
    <property type="entry name" value="Glutamine--fructose-6-phosphate aminotransferase [isomerizing]"/>
    <property type="match status" value="1"/>
</dbReference>
<keyword evidence="8" id="KW-0315">Glutamine amidotransferase</keyword>
<dbReference type="InterPro" id="IPR017932">
    <property type="entry name" value="GATase_2_dom"/>
</dbReference>
<keyword evidence="6 9" id="KW-0808">Transferase</keyword>
<name>A0AB33K1E4_9ACTN</name>
<comment type="subunit">
    <text evidence="9">Homodimer.</text>
</comment>
<dbReference type="EC" id="2.6.1.16" evidence="2 9"/>
<dbReference type="NCBIfam" id="TIGR01135">
    <property type="entry name" value="glmS"/>
    <property type="match status" value="1"/>
</dbReference>
<accession>A0AB33K1E4</accession>
<dbReference type="HAMAP" id="MF_00164">
    <property type="entry name" value="GlmS"/>
    <property type="match status" value="1"/>
</dbReference>
<dbReference type="CDD" id="cd05009">
    <property type="entry name" value="SIS_GlmS_GlmD_2"/>
    <property type="match status" value="1"/>
</dbReference>
<keyword evidence="5 9" id="KW-0032">Aminotransferase</keyword>
<dbReference type="CDD" id="cd00714">
    <property type="entry name" value="GFAT"/>
    <property type="match status" value="1"/>
</dbReference>
<dbReference type="Gene3D" id="3.60.20.10">
    <property type="entry name" value="Glutamine Phosphoribosylpyrophosphate, subunit 1, domain 1"/>
    <property type="match status" value="1"/>
</dbReference>
<evidence type="ECO:0000256" key="7">
    <source>
        <dbReference type="ARBA" id="ARBA00022737"/>
    </source>
</evidence>
<feature type="initiator methionine" description="Removed" evidence="9">
    <location>
        <position position="1"/>
    </location>
</feature>
<dbReference type="PROSITE" id="PS51278">
    <property type="entry name" value="GATASE_TYPE_2"/>
    <property type="match status" value="1"/>
</dbReference>
<evidence type="ECO:0000256" key="4">
    <source>
        <dbReference type="ARBA" id="ARBA00022490"/>
    </source>
</evidence>
<comment type="function">
    <text evidence="9">Catalyzes the first step in hexosamine metabolism, converting fructose-6P into glucosamine-6P using glutamine as a nitrogen source.</text>
</comment>
<comment type="subcellular location">
    <subcellularLocation>
        <location evidence="9">Cytoplasm</location>
    </subcellularLocation>
</comment>
<evidence type="ECO:0000256" key="2">
    <source>
        <dbReference type="ARBA" id="ARBA00012916"/>
    </source>
</evidence>
<evidence type="ECO:0000256" key="5">
    <source>
        <dbReference type="ARBA" id="ARBA00022576"/>
    </source>
</evidence>
<comment type="catalytic activity">
    <reaction evidence="1 9">
        <text>D-fructose 6-phosphate + L-glutamine = D-glucosamine 6-phosphate + L-glutamate</text>
        <dbReference type="Rhea" id="RHEA:13237"/>
        <dbReference type="ChEBI" id="CHEBI:29985"/>
        <dbReference type="ChEBI" id="CHEBI:58359"/>
        <dbReference type="ChEBI" id="CHEBI:58725"/>
        <dbReference type="ChEBI" id="CHEBI:61527"/>
        <dbReference type="EC" id="2.6.1.16"/>
    </reaction>
</comment>
<dbReference type="InterPro" id="IPR001347">
    <property type="entry name" value="SIS_dom"/>
</dbReference>
<dbReference type="GO" id="GO:0006047">
    <property type="term" value="P:UDP-N-acetylglucosamine metabolic process"/>
    <property type="evidence" value="ECO:0007669"/>
    <property type="project" value="TreeGrafter"/>
</dbReference>
<evidence type="ECO:0000259" key="11">
    <source>
        <dbReference type="PROSITE" id="PS51464"/>
    </source>
</evidence>